<organism evidence="2 3">
    <name type="scientific">Henosepilachna vigintioctopunctata</name>
    <dbReference type="NCBI Taxonomy" id="420089"/>
    <lineage>
        <taxon>Eukaryota</taxon>
        <taxon>Metazoa</taxon>
        <taxon>Ecdysozoa</taxon>
        <taxon>Arthropoda</taxon>
        <taxon>Hexapoda</taxon>
        <taxon>Insecta</taxon>
        <taxon>Pterygota</taxon>
        <taxon>Neoptera</taxon>
        <taxon>Endopterygota</taxon>
        <taxon>Coleoptera</taxon>
        <taxon>Polyphaga</taxon>
        <taxon>Cucujiformia</taxon>
        <taxon>Coccinelloidea</taxon>
        <taxon>Coccinellidae</taxon>
        <taxon>Epilachninae</taxon>
        <taxon>Epilachnini</taxon>
        <taxon>Henosepilachna</taxon>
    </lineage>
</organism>
<dbReference type="EMBL" id="JARQZJ010000066">
    <property type="protein sequence ID" value="KAK9880801.1"/>
    <property type="molecule type" value="Genomic_DNA"/>
</dbReference>
<proteinExistence type="predicted"/>
<reference evidence="2 3" key="1">
    <citation type="submission" date="2023-03" db="EMBL/GenBank/DDBJ databases">
        <title>Genome insight into feeding habits of ladybird beetles.</title>
        <authorList>
            <person name="Li H.-S."/>
            <person name="Huang Y.-H."/>
            <person name="Pang H."/>
        </authorList>
    </citation>
    <scope>NUCLEOTIDE SEQUENCE [LARGE SCALE GENOMIC DNA]</scope>
    <source>
        <strain evidence="2">SYSU_2023b</strain>
        <tissue evidence="2">Whole body</tissue>
    </source>
</reference>
<evidence type="ECO:0000313" key="3">
    <source>
        <dbReference type="Proteomes" id="UP001431783"/>
    </source>
</evidence>
<accession>A0AAW1ULZ4</accession>
<feature type="signal peptide" evidence="1">
    <location>
        <begin position="1"/>
        <end position="17"/>
    </location>
</feature>
<sequence>MLGKLVVLNLLLGIVMAYPGFLHGSPFGYAISPAIAIPAAVSHQARVDVYSKPVVVAAPYALPAIGHVKPVAIAFGHGLHGW</sequence>
<dbReference type="Proteomes" id="UP001431783">
    <property type="component" value="Unassembled WGS sequence"/>
</dbReference>
<comment type="caution">
    <text evidence="2">The sequence shown here is derived from an EMBL/GenBank/DDBJ whole genome shotgun (WGS) entry which is preliminary data.</text>
</comment>
<feature type="chain" id="PRO_5043654467" evidence="1">
    <location>
        <begin position="18"/>
        <end position="82"/>
    </location>
</feature>
<name>A0AAW1ULZ4_9CUCU</name>
<evidence type="ECO:0000256" key="1">
    <source>
        <dbReference type="SAM" id="SignalP"/>
    </source>
</evidence>
<keyword evidence="1" id="KW-0732">Signal</keyword>
<gene>
    <name evidence="2" type="ORF">WA026_013129</name>
</gene>
<evidence type="ECO:0000313" key="2">
    <source>
        <dbReference type="EMBL" id="KAK9880801.1"/>
    </source>
</evidence>
<protein>
    <submittedName>
        <fullName evidence="2">Uncharacterized protein</fullName>
    </submittedName>
</protein>
<keyword evidence="3" id="KW-1185">Reference proteome</keyword>
<dbReference type="AlphaFoldDB" id="A0AAW1ULZ4"/>